<evidence type="ECO:0000256" key="4">
    <source>
        <dbReference type="ARBA" id="ARBA00023015"/>
    </source>
</evidence>
<comment type="caution">
    <text evidence="11">The sequence shown here is derived from an EMBL/GenBank/DDBJ whole genome shotgun (WGS) entry which is preliminary data.</text>
</comment>
<evidence type="ECO:0000259" key="10">
    <source>
        <dbReference type="PROSITE" id="PS51032"/>
    </source>
</evidence>
<dbReference type="Gene3D" id="3.30.730.10">
    <property type="entry name" value="AP2/ERF domain"/>
    <property type="match status" value="2"/>
</dbReference>
<gene>
    <name evidence="11" type="ORF">EPI10_030297</name>
</gene>
<dbReference type="PROSITE" id="PS51032">
    <property type="entry name" value="AP2_ERF"/>
    <property type="match status" value="2"/>
</dbReference>
<feature type="domain" description="AP2/ERF" evidence="10">
    <location>
        <begin position="632"/>
        <end position="687"/>
    </location>
</feature>
<evidence type="ECO:0000313" key="12">
    <source>
        <dbReference type="Proteomes" id="UP000325315"/>
    </source>
</evidence>
<organism evidence="11 12">
    <name type="scientific">Gossypium australe</name>
    <dbReference type="NCBI Taxonomy" id="47621"/>
    <lineage>
        <taxon>Eukaryota</taxon>
        <taxon>Viridiplantae</taxon>
        <taxon>Streptophyta</taxon>
        <taxon>Embryophyta</taxon>
        <taxon>Tracheophyta</taxon>
        <taxon>Spermatophyta</taxon>
        <taxon>Magnoliopsida</taxon>
        <taxon>eudicotyledons</taxon>
        <taxon>Gunneridae</taxon>
        <taxon>Pentapetalae</taxon>
        <taxon>rosids</taxon>
        <taxon>malvids</taxon>
        <taxon>Malvales</taxon>
        <taxon>Malvaceae</taxon>
        <taxon>Malvoideae</taxon>
        <taxon>Gossypium</taxon>
    </lineage>
</organism>
<dbReference type="SUPFAM" id="SSF101936">
    <property type="entry name" value="DNA-binding pseudobarrel domain"/>
    <property type="match status" value="2"/>
</dbReference>
<evidence type="ECO:0000256" key="8">
    <source>
        <dbReference type="SAM" id="MobiDB-lite"/>
    </source>
</evidence>
<dbReference type="SUPFAM" id="SSF55724">
    <property type="entry name" value="Mog1p/PsbP-like"/>
    <property type="match status" value="1"/>
</dbReference>
<proteinExistence type="inferred from homology"/>
<accession>A0A5B6WWQ4</accession>
<dbReference type="GO" id="GO:0003677">
    <property type="term" value="F:DNA binding"/>
    <property type="evidence" value="ECO:0007669"/>
    <property type="project" value="UniProtKB-KW"/>
</dbReference>
<comment type="subcellular location">
    <subcellularLocation>
        <location evidence="1">Nucleus</location>
    </subcellularLocation>
</comment>
<keyword evidence="3" id="KW-0936">Ethylene signaling pathway</keyword>
<evidence type="ECO:0000256" key="7">
    <source>
        <dbReference type="ARBA" id="ARBA00023242"/>
    </source>
</evidence>
<dbReference type="EMBL" id="SMMG02000001">
    <property type="protein sequence ID" value="KAA3486379.1"/>
    <property type="molecule type" value="Genomic_DNA"/>
</dbReference>
<evidence type="ECO:0000256" key="3">
    <source>
        <dbReference type="ARBA" id="ARBA00022745"/>
    </source>
</evidence>
<dbReference type="PROSITE" id="PS50863">
    <property type="entry name" value="B3"/>
    <property type="match status" value="2"/>
</dbReference>
<feature type="domain" description="TF-B3" evidence="9">
    <location>
        <begin position="754"/>
        <end position="869"/>
    </location>
</feature>
<evidence type="ECO:0000256" key="1">
    <source>
        <dbReference type="ARBA" id="ARBA00004123"/>
    </source>
</evidence>
<protein>
    <submittedName>
        <fullName evidence="11">AP2/ERF and B3 domain-containing transcription factor</fullName>
    </submittedName>
</protein>
<dbReference type="CDD" id="cd10017">
    <property type="entry name" value="B3_DNA"/>
    <property type="match status" value="2"/>
</dbReference>
<dbReference type="InterPro" id="IPR044800">
    <property type="entry name" value="LEC2-like"/>
</dbReference>
<evidence type="ECO:0000256" key="6">
    <source>
        <dbReference type="ARBA" id="ARBA00023163"/>
    </source>
</evidence>
<dbReference type="PANTHER" id="PTHR31140:SF58">
    <property type="entry name" value="DNA-BINDING PROTEIN RAV1"/>
    <property type="match status" value="1"/>
</dbReference>
<dbReference type="Gene3D" id="2.40.330.10">
    <property type="entry name" value="DNA-binding pseudobarrel domain"/>
    <property type="match status" value="2"/>
</dbReference>
<keyword evidence="7" id="KW-0539">Nucleus</keyword>
<dbReference type="SUPFAM" id="SSF54171">
    <property type="entry name" value="DNA-binding domain"/>
    <property type="match status" value="2"/>
</dbReference>
<evidence type="ECO:0000256" key="5">
    <source>
        <dbReference type="ARBA" id="ARBA00023125"/>
    </source>
</evidence>
<dbReference type="InterPro" id="IPR016123">
    <property type="entry name" value="Mog1/PsbP_a/b/a-sand"/>
</dbReference>
<dbReference type="GO" id="GO:0003700">
    <property type="term" value="F:DNA-binding transcription factor activity"/>
    <property type="evidence" value="ECO:0007669"/>
    <property type="project" value="InterPro"/>
</dbReference>
<sequence length="936" mass="106143">MEEEMSSVILSGEANINSDVSDSTSTTHQANKRQRCGGKGNSSQYKGVMRQKNGQWGAQLYTNHTRIWLGTFKSEIDAAMAYDSAAIKFRTGDTHRNFPWNEITIEEPTFLSHYSAEAVLSMIRDGSYQDKFMDFIKAHSRNTKLNLVGTYSNEGLICKLLFQKELTPSDVGQLNRLVIPKKYAVKYFPPVSGAERENVDVGHRKTNDVELIFYDKFMGIWKFRYCYWNSSQSFVFTRGWNRFLKEKELKANDVVSFFVCECRKENEVRRFCMIDANKSGNGGTFVAANNVHVGIEVDLQLRLMALLLSSLHPPISPLNPKLNSLSTPLPNAVITKRQLIINTTTSFSIIFGAQQNPFPQCLAQPSNPSKPSALNIANTKAWFQFYGDGFAIRVPPEFEDIMEPEDFNAGVSLYGDKAKPRPFAARFASTDGSEVLSVVIRPTNQLKITFLEAQDITDLGSIKDAAKIFVPGGATLYNARTIKIKEDEGFKTYYFYEFGRDEQHIAIMAAVNGGKAIIAGTTAPQSKWEDDGVKLRSAAISLTALHLFWPYDLLNVNLIAHWVDETSWKQSLENFIGQFQKFTTAENIMEEEILNVISSGEANTNSDVSDSISTTHQANKRRRCGGKGNSSQFKGIMRQKNGQWGAQLYTNHTRIWLGTFKTEIDAAVAYDSAAIKFRPGDTHRNFPWNEITIEEPKFLSHYSAEAALSMIRDGSYQYKFMDFIKARSRSIKPNIALNSVGTYSNEGLICKQLFQKELTPSDVGKLNRLVIPKKYAVKYFPPVSWTEKENADIGDHKTNDVELIFYDKFMRIWKFRYCYWNSSQSFVFTRGWNRFLKEKELKANDVVSFFVCECRKENEVRRFCMIDANKSGNGSTFVAVNTVHVGIEVDLQLRLGHYYPIGDEKHVQEEQGSMAAAKQKEDDKTEGFKLFGMQIN</sequence>
<dbReference type="SMART" id="SM01019">
    <property type="entry name" value="B3"/>
    <property type="match status" value="2"/>
</dbReference>
<dbReference type="Proteomes" id="UP000325315">
    <property type="component" value="Unassembled WGS sequence"/>
</dbReference>
<dbReference type="Pfam" id="PF02362">
    <property type="entry name" value="B3"/>
    <property type="match status" value="2"/>
</dbReference>
<evidence type="ECO:0000259" key="9">
    <source>
        <dbReference type="PROSITE" id="PS50863"/>
    </source>
</evidence>
<dbReference type="SMART" id="SM00380">
    <property type="entry name" value="AP2"/>
    <property type="match status" value="2"/>
</dbReference>
<dbReference type="InterPro" id="IPR016177">
    <property type="entry name" value="DNA-bd_dom_sf"/>
</dbReference>
<feature type="compositionally biased region" description="Polar residues" evidence="8">
    <location>
        <begin position="606"/>
        <end position="617"/>
    </location>
</feature>
<dbReference type="InterPro" id="IPR001471">
    <property type="entry name" value="AP2/ERF_dom"/>
</dbReference>
<name>A0A5B6WWQ4_9ROSI</name>
<dbReference type="InterPro" id="IPR003340">
    <property type="entry name" value="B3_DNA-bd"/>
</dbReference>
<feature type="domain" description="TF-B3" evidence="9">
    <location>
        <begin position="162"/>
        <end position="277"/>
    </location>
</feature>
<keyword evidence="5" id="KW-0238">DNA-binding</keyword>
<dbReference type="PANTHER" id="PTHR31140">
    <property type="entry name" value="B3 DOMAIN-CONTAINING TRANSCRIPTION FACTOR ABI3"/>
    <property type="match status" value="1"/>
</dbReference>
<dbReference type="InterPro" id="IPR015300">
    <property type="entry name" value="DNA-bd_pseudobarrel_sf"/>
</dbReference>
<dbReference type="GO" id="GO:0005634">
    <property type="term" value="C:nucleus"/>
    <property type="evidence" value="ECO:0007669"/>
    <property type="project" value="UniProtKB-SubCell"/>
</dbReference>
<evidence type="ECO:0000256" key="2">
    <source>
        <dbReference type="ARBA" id="ARBA00009089"/>
    </source>
</evidence>
<keyword evidence="12" id="KW-1185">Reference proteome</keyword>
<evidence type="ECO:0000313" key="11">
    <source>
        <dbReference type="EMBL" id="KAA3486379.1"/>
    </source>
</evidence>
<comment type="similarity">
    <text evidence="2">Belongs to the AP2/ERF transcription factor family. RAV subfamily.</text>
</comment>
<dbReference type="GO" id="GO:0009873">
    <property type="term" value="P:ethylene-activated signaling pathway"/>
    <property type="evidence" value="ECO:0007669"/>
    <property type="project" value="UniProtKB-KW"/>
</dbReference>
<feature type="domain" description="AP2/ERF" evidence="10">
    <location>
        <begin position="44"/>
        <end position="99"/>
    </location>
</feature>
<keyword evidence="4" id="KW-0805">Transcription regulation</keyword>
<dbReference type="Gene3D" id="3.40.1000.10">
    <property type="entry name" value="Mog1/PsbP, alpha/beta/alpha sandwich"/>
    <property type="match status" value="1"/>
</dbReference>
<feature type="region of interest" description="Disordered" evidence="8">
    <location>
        <begin position="606"/>
        <end position="631"/>
    </location>
</feature>
<dbReference type="FunFam" id="3.30.730.10:FF:000008">
    <property type="entry name" value="AP2 domain-containing protein RAP2.8"/>
    <property type="match status" value="2"/>
</dbReference>
<dbReference type="CDD" id="cd00018">
    <property type="entry name" value="AP2"/>
    <property type="match status" value="2"/>
</dbReference>
<dbReference type="InterPro" id="IPR036955">
    <property type="entry name" value="AP2/ERF_dom_sf"/>
</dbReference>
<feature type="region of interest" description="Disordered" evidence="8">
    <location>
        <begin position="1"/>
        <end position="46"/>
    </location>
</feature>
<reference evidence="12" key="1">
    <citation type="journal article" date="2019" name="Plant Biotechnol. J.">
        <title>Genome sequencing of the Australian wild diploid species Gossypium australe highlights disease resistance and delayed gland morphogenesis.</title>
        <authorList>
            <person name="Cai Y."/>
            <person name="Cai X."/>
            <person name="Wang Q."/>
            <person name="Wang P."/>
            <person name="Zhang Y."/>
            <person name="Cai C."/>
            <person name="Xu Y."/>
            <person name="Wang K."/>
            <person name="Zhou Z."/>
            <person name="Wang C."/>
            <person name="Geng S."/>
            <person name="Li B."/>
            <person name="Dong Q."/>
            <person name="Hou Y."/>
            <person name="Wang H."/>
            <person name="Ai P."/>
            <person name="Liu Z."/>
            <person name="Yi F."/>
            <person name="Sun M."/>
            <person name="An G."/>
            <person name="Cheng J."/>
            <person name="Zhang Y."/>
            <person name="Shi Q."/>
            <person name="Xie Y."/>
            <person name="Shi X."/>
            <person name="Chang Y."/>
            <person name="Huang F."/>
            <person name="Chen Y."/>
            <person name="Hong S."/>
            <person name="Mi L."/>
            <person name="Sun Q."/>
            <person name="Zhang L."/>
            <person name="Zhou B."/>
            <person name="Peng R."/>
            <person name="Zhang X."/>
            <person name="Liu F."/>
        </authorList>
    </citation>
    <scope>NUCLEOTIDE SEQUENCE [LARGE SCALE GENOMIC DNA]</scope>
    <source>
        <strain evidence="12">cv. PA1801</strain>
    </source>
</reference>
<keyword evidence="6" id="KW-0804">Transcription</keyword>
<feature type="compositionally biased region" description="Polar residues" evidence="8">
    <location>
        <begin position="14"/>
        <end position="29"/>
    </location>
</feature>
<dbReference type="AlphaFoldDB" id="A0A5B6WWQ4"/>
<dbReference type="OrthoDB" id="10358163at2759"/>